<dbReference type="SUPFAM" id="SSF55729">
    <property type="entry name" value="Acyl-CoA N-acyltransferases (Nat)"/>
    <property type="match status" value="1"/>
</dbReference>
<evidence type="ECO:0000313" key="5">
    <source>
        <dbReference type="EMBL" id="CBX98655.1"/>
    </source>
</evidence>
<evidence type="ECO:0000259" key="4">
    <source>
        <dbReference type="PROSITE" id="PS51186"/>
    </source>
</evidence>
<dbReference type="GeneID" id="13282262"/>
<dbReference type="PANTHER" id="PTHR21240:SF28">
    <property type="entry name" value="ISO-OROTATE DECARBOXYLASE (EUROFUNG)"/>
    <property type="match status" value="1"/>
</dbReference>
<dbReference type="SUPFAM" id="SSF51556">
    <property type="entry name" value="Metallo-dependent hydrolases"/>
    <property type="match status" value="1"/>
</dbReference>
<dbReference type="InParanoid" id="E5A4V7"/>
<dbReference type="PROSITE" id="PS51186">
    <property type="entry name" value="GNAT"/>
    <property type="match status" value="1"/>
</dbReference>
<dbReference type="PANTHER" id="PTHR21240">
    <property type="entry name" value="2-AMINO-3-CARBOXYLMUCONATE-6-SEMIALDEHYDE DECARBOXYLASE"/>
    <property type="match status" value="1"/>
</dbReference>
<dbReference type="OrthoDB" id="191270at2759"/>
<proteinExistence type="inferred from homology"/>
<dbReference type="Pfam" id="PF13508">
    <property type="entry name" value="Acetyltransf_7"/>
    <property type="match status" value="1"/>
</dbReference>
<dbReference type="InterPro" id="IPR032465">
    <property type="entry name" value="ACMSD"/>
</dbReference>
<sequence>MSASSNDVVISPVETEQDVIDANHCISEAFGTQTKDAIWMLLNPGWDTTEGRLKNAQSLIKQWKSTTTNKDGQPNAVYLKATVPDPEKPGARRVAGMAIWKQLSYVEGYGDAFTGDMTEATRTLDEKNKRFAIQMFKSLWRRRIEYLKEIASPEAGRNPPAVFTLDLCAVDPAFQRRGIAAKLVEWGLAEAKKRGDLECTTEGSAMGRGVYRKLGFKDEGHGDVVWEVDDEFKDWEKPSNVFLRTRCAHLRHPQCILTHDSLLNEEGIQGALETSPALLSIVKSTGTPHPKTPTMPIVDIHTHVYPPKYMELLRSRSTVPYVRTFPDAPDSARLIILPGEDDPSTPSTSRGRPIGPEYYDIKEKIAFMDLHKIEKSVISLANPWLDFLPTDEAGAAAKSINDDVNDQCVQYPGRLYFFGTLPLSASPEVVTAEIERLSRLKYARGVIMGTSGLGQGLDDAKLDPIYAALEKHNQLIFLHPHYGLPASVYGPRASEYGHVLPLALGFPLETTIAVSRMLLSGVWDRFTKLSVLLAHSGGTLPFLAGRLESCILHDGHLKAHGKTERRRDVWDVLKTNIYLDAVIYSEVGLKAALGASGADRLMFGTDHPFFPPLEEDAKEWHSVNANYGAIAKAFANDDKKAQDVLGANAIRILRLDA</sequence>
<feature type="domain" description="N-acetyltransferase" evidence="4">
    <location>
        <begin position="92"/>
        <end position="236"/>
    </location>
</feature>
<dbReference type="eggNOG" id="KOG4245">
    <property type="taxonomic scope" value="Eukaryota"/>
</dbReference>
<dbReference type="InterPro" id="IPR006680">
    <property type="entry name" value="Amidohydro-rel"/>
</dbReference>
<organism evidence="6">
    <name type="scientific">Leptosphaeria maculans (strain JN3 / isolate v23.1.3 / race Av1-4-5-6-7-8)</name>
    <name type="common">Blackleg fungus</name>
    <name type="synonym">Phoma lingam</name>
    <dbReference type="NCBI Taxonomy" id="985895"/>
    <lineage>
        <taxon>Eukaryota</taxon>
        <taxon>Fungi</taxon>
        <taxon>Dikarya</taxon>
        <taxon>Ascomycota</taxon>
        <taxon>Pezizomycotina</taxon>
        <taxon>Dothideomycetes</taxon>
        <taxon>Pleosporomycetidae</taxon>
        <taxon>Pleosporales</taxon>
        <taxon>Pleosporineae</taxon>
        <taxon>Leptosphaeriaceae</taxon>
        <taxon>Plenodomus</taxon>
        <taxon>Plenodomus lingam/Leptosphaeria maculans species complex</taxon>
    </lineage>
</organism>
<dbReference type="FunFam" id="3.20.20.140:FF:000055">
    <property type="entry name" value="Uracil-5-carboxylate decarboxylase"/>
    <property type="match status" value="1"/>
</dbReference>
<dbReference type="Gene3D" id="3.20.20.140">
    <property type="entry name" value="Metal-dependent hydrolases"/>
    <property type="match status" value="1"/>
</dbReference>
<dbReference type="Gene3D" id="3.40.630.30">
    <property type="match status" value="1"/>
</dbReference>
<evidence type="ECO:0000313" key="6">
    <source>
        <dbReference type="Proteomes" id="UP000002668"/>
    </source>
</evidence>
<accession>E5A4V7</accession>
<evidence type="ECO:0000256" key="2">
    <source>
        <dbReference type="ARBA" id="ARBA00023239"/>
    </source>
</evidence>
<dbReference type="GO" id="GO:0016787">
    <property type="term" value="F:hydrolase activity"/>
    <property type="evidence" value="ECO:0007669"/>
    <property type="project" value="InterPro"/>
</dbReference>
<dbReference type="CDD" id="cd04301">
    <property type="entry name" value="NAT_SF"/>
    <property type="match status" value="1"/>
</dbReference>
<evidence type="ECO:0000256" key="1">
    <source>
        <dbReference type="ARBA" id="ARBA00022793"/>
    </source>
</evidence>
<dbReference type="STRING" id="985895.E5A4V7"/>
<dbReference type="VEuPathDB" id="FungiDB:LEMA_P078940.1"/>
<name>E5A4V7_LEPMJ</name>
<dbReference type="GO" id="GO:0019748">
    <property type="term" value="P:secondary metabolic process"/>
    <property type="evidence" value="ECO:0007669"/>
    <property type="project" value="TreeGrafter"/>
</dbReference>
<dbReference type="InterPro" id="IPR032466">
    <property type="entry name" value="Metal_Hydrolase"/>
</dbReference>
<dbReference type="InterPro" id="IPR000182">
    <property type="entry name" value="GNAT_dom"/>
</dbReference>
<dbReference type="InterPro" id="IPR016181">
    <property type="entry name" value="Acyl_CoA_acyltransferase"/>
</dbReference>
<dbReference type="GO" id="GO:0016747">
    <property type="term" value="F:acyltransferase activity, transferring groups other than amino-acyl groups"/>
    <property type="evidence" value="ECO:0007669"/>
    <property type="project" value="InterPro"/>
</dbReference>
<dbReference type="Proteomes" id="UP000002668">
    <property type="component" value="Genome"/>
</dbReference>
<gene>
    <name evidence="5" type="ORF">LEMA_P078940.1</name>
</gene>
<dbReference type="OMA" id="TMPIVDI"/>
<dbReference type="HOGENOM" id="CLU_404950_0_0_1"/>
<reference evidence="6" key="1">
    <citation type="journal article" date="2011" name="Nat. Commun.">
        <title>Effector diversification within compartments of the Leptosphaeria maculans genome affected by Repeat-Induced Point mutations.</title>
        <authorList>
            <person name="Rouxel T."/>
            <person name="Grandaubert J."/>
            <person name="Hane J.K."/>
            <person name="Hoede C."/>
            <person name="van de Wouw A.P."/>
            <person name="Couloux A."/>
            <person name="Dominguez V."/>
            <person name="Anthouard V."/>
            <person name="Bally P."/>
            <person name="Bourras S."/>
            <person name="Cozijnsen A.J."/>
            <person name="Ciuffetti L.M."/>
            <person name="Degrave A."/>
            <person name="Dilmaghani A."/>
            <person name="Duret L."/>
            <person name="Fudal I."/>
            <person name="Goodwin S.B."/>
            <person name="Gout L."/>
            <person name="Glaser N."/>
            <person name="Linglin J."/>
            <person name="Kema G.H.J."/>
            <person name="Lapalu N."/>
            <person name="Lawrence C.B."/>
            <person name="May K."/>
            <person name="Meyer M."/>
            <person name="Ollivier B."/>
            <person name="Poulain J."/>
            <person name="Schoch C.L."/>
            <person name="Simon A."/>
            <person name="Spatafora J.W."/>
            <person name="Stachowiak A."/>
            <person name="Turgeon B.G."/>
            <person name="Tyler B.M."/>
            <person name="Vincent D."/>
            <person name="Weissenbach J."/>
            <person name="Amselem J."/>
            <person name="Quesneville H."/>
            <person name="Oliver R.P."/>
            <person name="Wincker P."/>
            <person name="Balesdent M.-H."/>
            <person name="Howlett B.J."/>
        </authorList>
    </citation>
    <scope>NUCLEOTIDE SEQUENCE [LARGE SCALE GENOMIC DNA]</scope>
    <source>
        <strain evidence="6">JN3 / isolate v23.1.3 / race Av1-4-5-6-7-8</strain>
    </source>
</reference>
<comment type="similarity">
    <text evidence="3">Belongs to the metallo-dependent hydrolases superfamily.</text>
</comment>
<dbReference type="Pfam" id="PF04909">
    <property type="entry name" value="Amidohydro_2"/>
    <property type="match status" value="1"/>
</dbReference>
<dbReference type="AlphaFoldDB" id="E5A4V7"/>
<keyword evidence="6" id="KW-1185">Reference proteome</keyword>
<dbReference type="EMBL" id="FP929134">
    <property type="protein sequence ID" value="CBX98655.1"/>
    <property type="molecule type" value="Genomic_DNA"/>
</dbReference>
<dbReference type="GO" id="GO:0005829">
    <property type="term" value="C:cytosol"/>
    <property type="evidence" value="ECO:0007669"/>
    <property type="project" value="TreeGrafter"/>
</dbReference>
<dbReference type="GO" id="GO:0016831">
    <property type="term" value="F:carboxy-lyase activity"/>
    <property type="evidence" value="ECO:0007669"/>
    <property type="project" value="UniProtKB-KW"/>
</dbReference>
<keyword evidence="1 3" id="KW-0210">Decarboxylase</keyword>
<evidence type="ECO:0000256" key="3">
    <source>
        <dbReference type="RuleBase" id="RU366045"/>
    </source>
</evidence>
<protein>
    <recommendedName>
        <fullName evidence="4">N-acetyltransferase domain-containing protein</fullName>
    </recommendedName>
</protein>
<keyword evidence="2 3" id="KW-0456">Lyase</keyword>